<feature type="domain" description="Nucleolar protein 10-like second" evidence="15">
    <location>
        <begin position="1058"/>
        <end position="1105"/>
    </location>
</feature>
<dbReference type="SMART" id="SM00320">
    <property type="entry name" value="WD40"/>
    <property type="match status" value="3"/>
</dbReference>
<feature type="compositionally biased region" description="Acidic residues" evidence="12">
    <location>
        <begin position="1511"/>
        <end position="1523"/>
    </location>
</feature>
<dbReference type="Proteomes" id="UP001259832">
    <property type="component" value="Unassembled WGS sequence"/>
</dbReference>
<dbReference type="InterPro" id="IPR006597">
    <property type="entry name" value="Sel1-like"/>
</dbReference>
<feature type="domain" description="Nucleolar protein 10-like N-terminal" evidence="16">
    <location>
        <begin position="688"/>
        <end position="1054"/>
    </location>
</feature>
<sequence length="1842" mass="207656">MCETQAQSRNFTTMIYYDTNHLWGVLMRWHGSALNGQAPVRAFIMALIALVVAVVNHYHPFVVPTRESTAFTDSLIVFNTFLGLIVSFRMNSAFTQWRAGVVAVGSLSEAARDIVGSGCAYVSTTIRRELTEAEVQEPATENSSKHDQSVATIPQDVLEKCTFFTELRRLVFLYIAIVFHDCRGLDGMDKLKEAGVLTDAEYDELYACGSEHKMLVEDKESYRAIVRRTPHKLRATITELWLKRLVQVATNRGHLTLPNANNMQIKIARLPNLYTTVFNIANVPIPFNYMQYLQFLLTGYMLLYTFVIVPRSGLYTPLWVFMWGTFLFMADEVAMEIECPFGLDANDIDLEARLLQIEEELTVLIRSQYYFVSGGTSLTRLPELHVPERRLSEEKSKSLPKPAPLQNDFSFHQGRISPTHGAMLQQKSLPEINEFTKLIQDPSANDSSAAEVKRVNQQLEERHYEFRSNCNDGDGDASACHSWGEWLAVVDKNYKDAGFMSYSHLLQLFLYILKLITARIAKMYELNCSKNGYAASCFNLGRLKLAGKGAEQNDPEAFKLFEKACAEGHAAGCHHMGFMRTQGIGCEKDFAKGLAAFKEACERDDANSCNRVANMYLSPGLNSPIKRDIQQAKTYLVKACDANFAPACHNLAVMFKKGDEGIPKDQAKYDEYRTKTEKLIEQAALAASSLNGVKIYNLSSGKTLPQWLAEKGGSRKALAKDEDYRRRVELLQDFHFPSGSQRVRMSSDGNYVVATGVYPPSVKVFDVRDLSLKFERGLDAEVVQFEVLSPDFGKLAFLQADRSVAFHAPYGTHYNMRIPKFGRDMTYHRENCELYVAASGSDVYRINLDQGRFVAPLELQSQYSAANVVQLNPIHQLLGVGCEDGVVEMFDSRSQQRVGSLDIAAHCASNSDKQLEVTALRFDDDGLTFGVGTSEGQCLLYDLRSSRPLLEKNHQYGLPIVDLQFHDYAHKVISSDAKVIKIWDRRDGAVFTNVETPAEVKDVCIVEGAQGKSGVMLVAGEQERVMSYYIPELGIAPKWCSFLDSLTEELEEEAQATVYDDYRFVTRAEIASFGLDHLVGTPLLKAYMHGFFMDARLYNKVKAVSEPFAYDEWRKKKLKEKVEAKQANRITIQRRLPKVNRAAAERMLQNEAKRKKNSKEGDEEEDTDKTFSNPLGDNRFSRMFTSSDFEVDEESDTYRMLHPNAANTSQKRKQEDMDSDAGSDDDEEEDDDDVGGRFARVEDDEEEIEGRPSDESSDEEEEVQERAPKRAAPKDKRKPAPKFYEIAEGEKVGDLMAFGSSSDRAAQRDKKKLAKLPLAERLRMQRVTEKERSAFKKEETAGGGYIREMSFVPQADLRKQQRAREREAGEADDGDSAFGNGKRRKKRGVGDLKLLWGILLRWHGSALNGQAPIRALHMAFIALIVSLVDHFYPFMVTTSKSIAFTDSLTVFNTFLGLVVSFRLNSAFNQWRSGMVAMGALAEAARDIVSSGCAYVSTTLKEEAKENNSDESKEEEDKQFDEDQPQPVSRDILEKCTFFTELRRLVFLYIAIVFHDCRGRDGMDKLKNLGVLTDAEYAELYACGSEYKQEEDEVESYCDLVRRTPHKLRAAITELWLKRLVQVATQCGHLTLGNASTLQSKIGQLPNLYTTVFHIANVPIPFNYMQYLQFLLAAYMLLYMFVIVPNSGLYTPIWVFLWGTFLFMADEIALEIECPFGLDPNDIDLEERLLQIEGELTVLVRSQYYFITGGSSLRFTNGFWCQMPDSKPEVNKSFSFHQGRLSPSNKATVQRHMLPEINQFTALIQDPAKARKAKPRKSRSSQSSGSALSTASVSGYGSMASVA</sequence>
<dbReference type="PANTHER" id="PTHR14927">
    <property type="entry name" value="NUCLEOLAR PROTEIN 10"/>
    <property type="match status" value="1"/>
</dbReference>
<dbReference type="InterPro" id="IPR056551">
    <property type="entry name" value="Beta-prop_NOL10_N"/>
</dbReference>
<proteinExistence type="inferred from homology"/>
<reference evidence="17" key="1">
    <citation type="submission" date="2023-08" db="EMBL/GenBank/DDBJ databases">
        <title>Reference Genome Resource for the Citrus Pathogen Phytophthora citrophthora.</title>
        <authorList>
            <person name="Moller H."/>
            <person name="Coetzee B."/>
            <person name="Rose L.J."/>
            <person name="Van Niekerk J.M."/>
        </authorList>
    </citation>
    <scope>NUCLEOTIDE SEQUENCE</scope>
    <source>
        <strain evidence="17">STE-U-9442</strain>
    </source>
</reference>
<keyword evidence="5" id="KW-0853">WD repeat</keyword>
<dbReference type="InterPro" id="IPR001680">
    <property type="entry name" value="WD40_rpt"/>
</dbReference>
<keyword evidence="6 13" id="KW-0812">Transmembrane</keyword>
<evidence type="ECO:0000256" key="11">
    <source>
        <dbReference type="ARBA" id="ARBA00023242"/>
    </source>
</evidence>
<evidence type="ECO:0000256" key="5">
    <source>
        <dbReference type="ARBA" id="ARBA00022574"/>
    </source>
</evidence>
<dbReference type="GO" id="GO:0030686">
    <property type="term" value="C:90S preribosome"/>
    <property type="evidence" value="ECO:0007669"/>
    <property type="project" value="TreeGrafter"/>
</dbReference>
<feature type="compositionally biased region" description="Basic and acidic residues" evidence="12">
    <location>
        <begin position="1264"/>
        <end position="1274"/>
    </location>
</feature>
<feature type="region of interest" description="Disordered" evidence="12">
    <location>
        <begin position="1806"/>
        <end position="1842"/>
    </location>
</feature>
<feature type="transmembrane region" description="Helical" evidence="13">
    <location>
        <begin position="70"/>
        <end position="88"/>
    </location>
</feature>
<feature type="region of interest" description="Disordered" evidence="12">
    <location>
        <begin position="1501"/>
        <end position="1525"/>
    </location>
</feature>
<protein>
    <submittedName>
        <fullName evidence="17">Nucleolar protein 10</fullName>
    </submittedName>
</protein>
<dbReference type="InterPro" id="IPR056550">
    <property type="entry name" value="NOL10_2nd"/>
</dbReference>
<keyword evidence="8 13" id="KW-1133">Transmembrane helix</keyword>
<keyword evidence="10 13" id="KW-0472">Membrane</keyword>
<evidence type="ECO:0000313" key="18">
    <source>
        <dbReference type="Proteomes" id="UP001259832"/>
    </source>
</evidence>
<name>A0AAD9G6A4_9STRA</name>
<dbReference type="SMART" id="SM00671">
    <property type="entry name" value="SEL1"/>
    <property type="match status" value="4"/>
</dbReference>
<feature type="region of interest" description="Disordered" evidence="12">
    <location>
        <begin position="1357"/>
        <end position="1384"/>
    </location>
</feature>
<evidence type="ECO:0000256" key="10">
    <source>
        <dbReference type="ARBA" id="ARBA00023136"/>
    </source>
</evidence>
<evidence type="ECO:0000256" key="7">
    <source>
        <dbReference type="ARBA" id="ARBA00022737"/>
    </source>
</evidence>
<keyword evidence="7" id="KW-0677">Repeat</keyword>
<keyword evidence="18" id="KW-1185">Reference proteome</keyword>
<evidence type="ECO:0000256" key="1">
    <source>
        <dbReference type="ARBA" id="ARBA00004141"/>
    </source>
</evidence>
<dbReference type="PANTHER" id="PTHR14927:SF0">
    <property type="entry name" value="NUCLEOLAR PROTEIN 10"/>
    <property type="match status" value="1"/>
</dbReference>
<dbReference type="InterPro" id="IPR044669">
    <property type="entry name" value="YneE/VCCN1/2-like"/>
</dbReference>
<feature type="compositionally biased region" description="Basic and acidic residues" evidence="12">
    <location>
        <begin position="1501"/>
        <end position="1510"/>
    </location>
</feature>
<feature type="compositionally biased region" description="Basic residues" evidence="12">
    <location>
        <begin position="1809"/>
        <end position="1818"/>
    </location>
</feature>
<evidence type="ECO:0000256" key="3">
    <source>
        <dbReference type="ARBA" id="ARBA00005264"/>
    </source>
</evidence>
<organism evidence="17 18">
    <name type="scientific">Phytophthora citrophthora</name>
    <dbReference type="NCBI Taxonomy" id="4793"/>
    <lineage>
        <taxon>Eukaryota</taxon>
        <taxon>Sar</taxon>
        <taxon>Stramenopiles</taxon>
        <taxon>Oomycota</taxon>
        <taxon>Peronosporomycetes</taxon>
        <taxon>Peronosporales</taxon>
        <taxon>Peronosporaceae</taxon>
        <taxon>Phytophthora</taxon>
    </lineage>
</organism>
<dbReference type="GO" id="GO:0000462">
    <property type="term" value="P:maturation of SSU-rRNA from tricistronic rRNA transcript (SSU-rRNA, 5.8S rRNA, LSU-rRNA)"/>
    <property type="evidence" value="ECO:0007669"/>
    <property type="project" value="TreeGrafter"/>
</dbReference>
<dbReference type="GO" id="GO:0005254">
    <property type="term" value="F:chloride channel activity"/>
    <property type="evidence" value="ECO:0007669"/>
    <property type="project" value="InterPro"/>
</dbReference>
<evidence type="ECO:0000256" key="12">
    <source>
        <dbReference type="SAM" id="MobiDB-lite"/>
    </source>
</evidence>
<comment type="similarity">
    <text evidence="3">Belongs to the WD repeat NOL10/ENP2 family.</text>
</comment>
<dbReference type="Pfam" id="PF25539">
    <property type="entry name" value="Bestrophin_2"/>
    <property type="match status" value="2"/>
</dbReference>
<gene>
    <name evidence="17" type="ORF">P3T76_012133</name>
</gene>
<evidence type="ECO:0000259" key="15">
    <source>
        <dbReference type="Pfam" id="PF23097"/>
    </source>
</evidence>
<evidence type="ECO:0000256" key="4">
    <source>
        <dbReference type="ARBA" id="ARBA00022448"/>
    </source>
</evidence>
<evidence type="ECO:0000256" key="9">
    <source>
        <dbReference type="ARBA" id="ARBA00023065"/>
    </source>
</evidence>
<evidence type="ECO:0000259" key="14">
    <source>
        <dbReference type="Pfam" id="PF08159"/>
    </source>
</evidence>
<comment type="caution">
    <text evidence="17">The sequence shown here is derived from an EMBL/GenBank/DDBJ whole genome shotgun (WGS) entry which is preliminary data.</text>
</comment>
<dbReference type="InterPro" id="IPR015943">
    <property type="entry name" value="WD40/YVTN_repeat-like_dom_sf"/>
</dbReference>
<comment type="subcellular location">
    <subcellularLocation>
        <location evidence="1">Membrane</location>
        <topology evidence="1">Multi-pass membrane protein</topology>
    </subcellularLocation>
    <subcellularLocation>
        <location evidence="2">Nucleus</location>
        <location evidence="2">Nucleolus</location>
    </subcellularLocation>
</comment>
<evidence type="ECO:0000313" key="17">
    <source>
        <dbReference type="EMBL" id="KAK1932549.1"/>
    </source>
</evidence>
<dbReference type="EMBL" id="JASMQC010000029">
    <property type="protein sequence ID" value="KAK1932549.1"/>
    <property type="molecule type" value="Genomic_DNA"/>
</dbReference>
<dbReference type="InterPro" id="IPR012580">
    <property type="entry name" value="NUC153"/>
</dbReference>
<feature type="compositionally biased region" description="Basic and acidic residues" evidence="12">
    <location>
        <begin position="1357"/>
        <end position="1369"/>
    </location>
</feature>
<dbReference type="SUPFAM" id="SSF81901">
    <property type="entry name" value="HCP-like"/>
    <property type="match status" value="1"/>
</dbReference>
<evidence type="ECO:0000259" key="16">
    <source>
        <dbReference type="Pfam" id="PF23098"/>
    </source>
</evidence>
<dbReference type="InterPro" id="IPR036322">
    <property type="entry name" value="WD40_repeat_dom_sf"/>
</dbReference>
<dbReference type="Gene3D" id="1.25.40.10">
    <property type="entry name" value="Tetratricopeptide repeat domain"/>
    <property type="match status" value="1"/>
</dbReference>
<dbReference type="InterPro" id="IPR011990">
    <property type="entry name" value="TPR-like_helical_dom_sf"/>
</dbReference>
<keyword evidence="4" id="KW-0813">Transport</keyword>
<feature type="domain" description="NUC153" evidence="14">
    <location>
        <begin position="1177"/>
        <end position="1204"/>
    </location>
</feature>
<keyword evidence="11" id="KW-0539">Nucleus</keyword>
<dbReference type="Pfam" id="PF08159">
    <property type="entry name" value="NUC153"/>
    <property type="match status" value="1"/>
</dbReference>
<evidence type="ECO:0000256" key="6">
    <source>
        <dbReference type="ARBA" id="ARBA00022692"/>
    </source>
</evidence>
<feature type="compositionally biased region" description="Acidic residues" evidence="12">
    <location>
        <begin position="1217"/>
        <end position="1233"/>
    </location>
</feature>
<feature type="region of interest" description="Disordered" evidence="12">
    <location>
        <begin position="1149"/>
        <end position="1181"/>
    </location>
</feature>
<dbReference type="Pfam" id="PF23097">
    <property type="entry name" value="NOL10_2nd"/>
    <property type="match status" value="1"/>
</dbReference>
<dbReference type="InterPro" id="IPR040382">
    <property type="entry name" value="NOL10/Enp2"/>
</dbReference>
<feature type="compositionally biased region" description="Low complexity" evidence="12">
    <location>
        <begin position="1819"/>
        <end position="1833"/>
    </location>
</feature>
<dbReference type="SUPFAM" id="SSF50978">
    <property type="entry name" value="WD40 repeat-like"/>
    <property type="match status" value="1"/>
</dbReference>
<evidence type="ECO:0000256" key="2">
    <source>
        <dbReference type="ARBA" id="ARBA00004604"/>
    </source>
</evidence>
<accession>A0AAD9G6A4</accession>
<dbReference type="GO" id="GO:0032040">
    <property type="term" value="C:small-subunit processome"/>
    <property type="evidence" value="ECO:0007669"/>
    <property type="project" value="TreeGrafter"/>
</dbReference>
<dbReference type="Pfam" id="PF23098">
    <property type="entry name" value="Beta-prop_NOL10_N"/>
    <property type="match status" value="1"/>
</dbReference>
<evidence type="ECO:0000256" key="13">
    <source>
        <dbReference type="SAM" id="Phobius"/>
    </source>
</evidence>
<keyword evidence="9" id="KW-0406">Ion transport</keyword>
<dbReference type="Gene3D" id="2.130.10.10">
    <property type="entry name" value="YVTN repeat-like/Quinoprotein amine dehydrogenase"/>
    <property type="match status" value="1"/>
</dbReference>
<dbReference type="GO" id="GO:0016020">
    <property type="term" value="C:membrane"/>
    <property type="evidence" value="ECO:0007669"/>
    <property type="project" value="UniProtKB-SubCell"/>
</dbReference>
<evidence type="ECO:0000256" key="8">
    <source>
        <dbReference type="ARBA" id="ARBA00022989"/>
    </source>
</evidence>
<feature type="transmembrane region" description="Helical" evidence="13">
    <location>
        <begin position="38"/>
        <end position="58"/>
    </location>
</feature>
<dbReference type="Pfam" id="PF08238">
    <property type="entry name" value="Sel1"/>
    <property type="match status" value="4"/>
</dbReference>
<feature type="region of interest" description="Disordered" evidence="12">
    <location>
        <begin position="1194"/>
        <end position="1283"/>
    </location>
</feature>